<comment type="caution">
    <text evidence="1">The sequence shown here is derived from an EMBL/GenBank/DDBJ whole genome shotgun (WGS) entry which is preliminary data.</text>
</comment>
<reference evidence="1" key="1">
    <citation type="submission" date="2021-03" db="EMBL/GenBank/DDBJ databases">
        <title>Evolutionary priming and transition to the ectomycorrhizal habit in an iconic lineage of mushroom-forming fungi: is preadaptation a requirement?</title>
        <authorList>
            <consortium name="DOE Joint Genome Institute"/>
            <person name="Looney B.P."/>
            <person name="Miyauchi S."/>
            <person name="Morin E."/>
            <person name="Drula E."/>
            <person name="Courty P.E."/>
            <person name="Chicoki N."/>
            <person name="Fauchery L."/>
            <person name="Kohler A."/>
            <person name="Kuo A."/>
            <person name="LaButti K."/>
            <person name="Pangilinan J."/>
            <person name="Lipzen A."/>
            <person name="Riley R."/>
            <person name="Andreopoulos W."/>
            <person name="He G."/>
            <person name="Johnson J."/>
            <person name="Barry K.W."/>
            <person name="Grigoriev I.V."/>
            <person name="Nagy L."/>
            <person name="Hibbett D."/>
            <person name="Henrissat B."/>
            <person name="Matheny P.B."/>
            <person name="Labbe J."/>
            <person name="Martin A.F."/>
        </authorList>
    </citation>
    <scope>NUCLEOTIDE SEQUENCE</scope>
    <source>
        <strain evidence="1">BPL698</strain>
    </source>
</reference>
<name>A0ACC0UK63_9AGAM</name>
<sequence>MIRHLVAVVEILRAWLRADGGTHLIGGFVLQENGPPLALPAFLHQSVDISLAIRKYFEHALGQGTEVGAKFDGTEMRPLGENSLWLRPVKDVIDVAFTHLSGAVGTVAVLVIFRAGTFTDILRADEHKYIPDSYHGPRVTIIWVLRATSRRPPPLGQEEQQARLYYDLNCDLPQPPLAKDHTRNALRKKPSPSDKPEAR</sequence>
<accession>A0ACC0UK63</accession>
<keyword evidence="2" id="KW-1185">Reference proteome</keyword>
<organism evidence="1 2">
    <name type="scientific">Russula earlei</name>
    <dbReference type="NCBI Taxonomy" id="71964"/>
    <lineage>
        <taxon>Eukaryota</taxon>
        <taxon>Fungi</taxon>
        <taxon>Dikarya</taxon>
        <taxon>Basidiomycota</taxon>
        <taxon>Agaricomycotina</taxon>
        <taxon>Agaricomycetes</taxon>
        <taxon>Russulales</taxon>
        <taxon>Russulaceae</taxon>
        <taxon>Russula</taxon>
    </lineage>
</organism>
<dbReference type="Proteomes" id="UP001207468">
    <property type="component" value="Unassembled WGS sequence"/>
</dbReference>
<proteinExistence type="predicted"/>
<gene>
    <name evidence="1" type="ORF">F5148DRAFT_1280087</name>
</gene>
<dbReference type="EMBL" id="JAGFNK010000013">
    <property type="protein sequence ID" value="KAI9512038.1"/>
    <property type="molecule type" value="Genomic_DNA"/>
</dbReference>
<evidence type="ECO:0000313" key="2">
    <source>
        <dbReference type="Proteomes" id="UP001207468"/>
    </source>
</evidence>
<evidence type="ECO:0000313" key="1">
    <source>
        <dbReference type="EMBL" id="KAI9512038.1"/>
    </source>
</evidence>
<protein>
    <submittedName>
        <fullName evidence="1">Uncharacterized protein</fullName>
    </submittedName>
</protein>